<dbReference type="EMBL" id="WTYK01000002">
    <property type="protein sequence ID" value="MXP41112.1"/>
    <property type="molecule type" value="Genomic_DNA"/>
</dbReference>
<evidence type="ECO:0000313" key="4">
    <source>
        <dbReference type="Proteomes" id="UP000469159"/>
    </source>
</evidence>
<feature type="region of interest" description="Disordered" evidence="1">
    <location>
        <begin position="166"/>
        <end position="196"/>
    </location>
</feature>
<reference evidence="3 4" key="1">
    <citation type="submission" date="2019-12" db="EMBL/GenBank/DDBJ databases">
        <title>Genomic-based taxomic classification of the family Erythrobacteraceae.</title>
        <authorList>
            <person name="Xu L."/>
        </authorList>
    </citation>
    <scope>NUCLEOTIDE SEQUENCE [LARGE SCALE GENOMIC DNA]</scope>
    <source>
        <strain evidence="3 4">MCCC 1K02066</strain>
    </source>
</reference>
<gene>
    <name evidence="3" type="ORF">GRI75_05560</name>
</gene>
<feature type="region of interest" description="Disordered" evidence="1">
    <location>
        <begin position="47"/>
        <end position="81"/>
    </location>
</feature>
<organism evidence="3 4">
    <name type="scientific">Croceibacterium soli</name>
    <dbReference type="NCBI Taxonomy" id="1739690"/>
    <lineage>
        <taxon>Bacteria</taxon>
        <taxon>Pseudomonadati</taxon>
        <taxon>Pseudomonadota</taxon>
        <taxon>Alphaproteobacteria</taxon>
        <taxon>Sphingomonadales</taxon>
        <taxon>Erythrobacteraceae</taxon>
        <taxon>Croceibacterium</taxon>
    </lineage>
</organism>
<protein>
    <submittedName>
        <fullName evidence="3">Uncharacterized protein</fullName>
    </submittedName>
</protein>
<sequence length="244" mass="25420">MRIAGPASVLLAPILLAGAAASASAQDRARLDDFALPAGDGALAVEQLPAAAPLPPPQRRDRSVKVPAPPGAAPHPLEQLTSADRAEVAPNQLASGVASRSLAPAAVSTSADSKLQGVQRIGGRDRCDPRLDEQRRADCLRILELRAAEFQATEAPQLSAEQKLLAEQQREEERVAPSNKLRLRLASSGDPDADLSSNQEIAAIYLAGEDAAASPPPELPTEPGIPTGELIEALQAVQQGMSQP</sequence>
<evidence type="ECO:0000256" key="1">
    <source>
        <dbReference type="SAM" id="MobiDB-lite"/>
    </source>
</evidence>
<feature type="signal peptide" evidence="2">
    <location>
        <begin position="1"/>
        <end position="25"/>
    </location>
</feature>
<evidence type="ECO:0000256" key="2">
    <source>
        <dbReference type="SAM" id="SignalP"/>
    </source>
</evidence>
<dbReference type="OrthoDB" id="7433411at2"/>
<feature type="chain" id="PRO_5026242770" evidence="2">
    <location>
        <begin position="26"/>
        <end position="244"/>
    </location>
</feature>
<dbReference type="RefSeq" id="WP_160745944.1">
    <property type="nucleotide sequence ID" value="NZ_WTYK01000002.1"/>
</dbReference>
<accession>A0A6I4UQJ7</accession>
<dbReference type="AlphaFoldDB" id="A0A6I4UQJ7"/>
<dbReference type="Proteomes" id="UP000469159">
    <property type="component" value="Unassembled WGS sequence"/>
</dbReference>
<keyword evidence="4" id="KW-1185">Reference proteome</keyword>
<keyword evidence="2" id="KW-0732">Signal</keyword>
<proteinExistence type="predicted"/>
<evidence type="ECO:0000313" key="3">
    <source>
        <dbReference type="EMBL" id="MXP41112.1"/>
    </source>
</evidence>
<name>A0A6I4UQJ7_9SPHN</name>
<feature type="region of interest" description="Disordered" evidence="1">
    <location>
        <begin position="207"/>
        <end position="226"/>
    </location>
</feature>
<comment type="caution">
    <text evidence="3">The sequence shown here is derived from an EMBL/GenBank/DDBJ whole genome shotgun (WGS) entry which is preliminary data.</text>
</comment>
<feature type="region of interest" description="Disordered" evidence="1">
    <location>
        <begin position="101"/>
        <end position="126"/>
    </location>
</feature>